<dbReference type="Pfam" id="PF04932">
    <property type="entry name" value="Wzy_C"/>
    <property type="match status" value="1"/>
</dbReference>
<reference evidence="7" key="1">
    <citation type="submission" date="2021-07" db="EMBL/GenBank/DDBJ databases">
        <title>New genus and species of the family Alcaligenaceae.</title>
        <authorList>
            <person name="Hahn M.W."/>
        </authorList>
    </citation>
    <scope>NUCLEOTIDE SEQUENCE</scope>
    <source>
        <strain evidence="7">LF4-65</strain>
    </source>
</reference>
<evidence type="ECO:0000256" key="5">
    <source>
        <dbReference type="SAM" id="Phobius"/>
    </source>
</evidence>
<keyword evidence="7" id="KW-0436">Ligase</keyword>
<feature type="transmembrane region" description="Helical" evidence="5">
    <location>
        <begin position="448"/>
        <end position="466"/>
    </location>
</feature>
<feature type="transmembrane region" description="Helical" evidence="5">
    <location>
        <begin position="290"/>
        <end position="308"/>
    </location>
</feature>
<dbReference type="GO" id="GO:0016874">
    <property type="term" value="F:ligase activity"/>
    <property type="evidence" value="ECO:0007669"/>
    <property type="project" value="UniProtKB-KW"/>
</dbReference>
<organism evidence="7 8">
    <name type="scientific">Zwartia hollandica</name>
    <dbReference type="NCBI Taxonomy" id="324606"/>
    <lineage>
        <taxon>Bacteria</taxon>
        <taxon>Pseudomonadati</taxon>
        <taxon>Pseudomonadota</taxon>
        <taxon>Betaproteobacteria</taxon>
        <taxon>Burkholderiales</taxon>
        <taxon>Alcaligenaceae</taxon>
        <taxon>Zwartia</taxon>
    </lineage>
</organism>
<feature type="domain" description="O-antigen ligase-related" evidence="6">
    <location>
        <begin position="278"/>
        <end position="431"/>
    </location>
</feature>
<keyword evidence="2 5" id="KW-0812">Transmembrane</keyword>
<dbReference type="PANTHER" id="PTHR37422">
    <property type="entry name" value="TEICHURONIC ACID BIOSYNTHESIS PROTEIN TUAE"/>
    <property type="match status" value="1"/>
</dbReference>
<dbReference type="InterPro" id="IPR007016">
    <property type="entry name" value="O-antigen_ligase-rel_domated"/>
</dbReference>
<feature type="transmembrane region" description="Helical" evidence="5">
    <location>
        <begin position="72"/>
        <end position="89"/>
    </location>
</feature>
<evidence type="ECO:0000313" key="8">
    <source>
        <dbReference type="Proteomes" id="UP000739565"/>
    </source>
</evidence>
<feature type="transmembrane region" description="Helical" evidence="5">
    <location>
        <begin position="109"/>
        <end position="129"/>
    </location>
</feature>
<feature type="transmembrane region" description="Helical" evidence="5">
    <location>
        <begin position="416"/>
        <end position="436"/>
    </location>
</feature>
<keyword evidence="4 5" id="KW-0472">Membrane</keyword>
<dbReference type="InterPro" id="IPR051533">
    <property type="entry name" value="WaaL-like"/>
</dbReference>
<dbReference type="RefSeq" id="WP_259660479.1">
    <property type="nucleotide sequence ID" value="NZ_JAHXRI010000006.1"/>
</dbReference>
<dbReference type="AlphaFoldDB" id="A0A953N9B5"/>
<feature type="transmembrane region" description="Helical" evidence="5">
    <location>
        <begin position="371"/>
        <end position="390"/>
    </location>
</feature>
<evidence type="ECO:0000256" key="1">
    <source>
        <dbReference type="ARBA" id="ARBA00004141"/>
    </source>
</evidence>
<dbReference type="GO" id="GO:0016020">
    <property type="term" value="C:membrane"/>
    <property type="evidence" value="ECO:0007669"/>
    <property type="project" value="UniProtKB-SubCell"/>
</dbReference>
<dbReference type="Proteomes" id="UP000739565">
    <property type="component" value="Unassembled WGS sequence"/>
</dbReference>
<comment type="caution">
    <text evidence="7">The sequence shown here is derived from an EMBL/GenBank/DDBJ whole genome shotgun (WGS) entry which is preliminary data.</text>
</comment>
<keyword evidence="3 5" id="KW-1133">Transmembrane helix</keyword>
<evidence type="ECO:0000313" key="7">
    <source>
        <dbReference type="EMBL" id="MBZ1350082.1"/>
    </source>
</evidence>
<feature type="transmembrane region" description="Helical" evidence="5">
    <location>
        <begin position="25"/>
        <end position="52"/>
    </location>
</feature>
<feature type="transmembrane region" description="Helical" evidence="5">
    <location>
        <begin position="266"/>
        <end position="284"/>
    </location>
</feature>
<evidence type="ECO:0000259" key="6">
    <source>
        <dbReference type="Pfam" id="PF04932"/>
    </source>
</evidence>
<evidence type="ECO:0000256" key="2">
    <source>
        <dbReference type="ARBA" id="ARBA00022692"/>
    </source>
</evidence>
<sequence>MAAIVLNQYGALSTLNPYYRINTPALCLLFGFITAAISSRIAIMGAIFALPLLPTFAWQFQLYTGYGRIQDVHGAGLDLIAGVVLGSLFNKVFRRHKSTGAHRLDEINLPWPAALAFIVISLSVAVAIMRNLHQSSASFSFQALAFNVMHLRTLNWHDDYRPLMDWAAYGGAFSALAVFAPALRRLPDRNDIIFQPLIIGILIAAMVGWRQSAFGAGLSHSLLNFRVDRFGFAALGFQPDLHAFAAHMLLGAIGLAGYAYYKKSNWVWLAIIALVMPLSWWLLFLSKSKTSLALGLMCLISIVILWLMRKQVKPTSVLKGFIALCVAVLISAAMAPALWHEGLSQLAIQLGLPDLLSLNLKLSYRPEVYRAALYMLLLFPFAGLGQAEFYRQSANPELSRSFFLSVEQNGENAHNYFLQVLVENGLLGFCVLGLLITYPIIKSDDKKHLFPALFALLAIACGNLFSHSLLVRENLLIAACFIALLYAWTPQTPNPDVVVHPHNHGVLNFFKHKYILSTVFCISISLMLYEAVRSRSMFPFNVDTQCFKSRPLDRDGWTSGHYRTDVPVGSTGFTIKLATTQPDAEQRPISGSLTIFLDERELTQKDFVLKKTGPQQLSFDLPAGTVATPDDYHVELKLSRCFTPRNFAMNEDSRKLGVKIEAIHWH</sequence>
<protein>
    <submittedName>
        <fullName evidence="7">O-antigen ligase family protein</fullName>
    </submittedName>
</protein>
<feature type="transmembrane region" description="Helical" evidence="5">
    <location>
        <begin position="241"/>
        <end position="261"/>
    </location>
</feature>
<dbReference type="EMBL" id="JAHXRI010000006">
    <property type="protein sequence ID" value="MBZ1350082.1"/>
    <property type="molecule type" value="Genomic_DNA"/>
</dbReference>
<accession>A0A953N9B5</accession>
<proteinExistence type="predicted"/>
<feature type="transmembrane region" description="Helical" evidence="5">
    <location>
        <begin position="473"/>
        <end position="489"/>
    </location>
</feature>
<evidence type="ECO:0000256" key="4">
    <source>
        <dbReference type="ARBA" id="ARBA00023136"/>
    </source>
</evidence>
<feature type="transmembrane region" description="Helical" evidence="5">
    <location>
        <begin position="509"/>
        <end position="529"/>
    </location>
</feature>
<dbReference type="PANTHER" id="PTHR37422:SF21">
    <property type="entry name" value="EXOQ-LIKE PROTEIN"/>
    <property type="match status" value="1"/>
</dbReference>
<evidence type="ECO:0000256" key="3">
    <source>
        <dbReference type="ARBA" id="ARBA00022989"/>
    </source>
</evidence>
<name>A0A953N9B5_9BURK</name>
<feature type="transmembrane region" description="Helical" evidence="5">
    <location>
        <begin position="166"/>
        <end position="183"/>
    </location>
</feature>
<comment type="subcellular location">
    <subcellularLocation>
        <location evidence="1">Membrane</location>
        <topology evidence="1">Multi-pass membrane protein</topology>
    </subcellularLocation>
</comment>
<keyword evidence="8" id="KW-1185">Reference proteome</keyword>
<feature type="transmembrane region" description="Helical" evidence="5">
    <location>
        <begin position="192"/>
        <end position="209"/>
    </location>
</feature>
<feature type="transmembrane region" description="Helical" evidence="5">
    <location>
        <begin position="320"/>
        <end position="339"/>
    </location>
</feature>
<gene>
    <name evidence="7" type="ORF">KZZ10_05445</name>
</gene>